<dbReference type="GO" id="GO:0001786">
    <property type="term" value="F:phosphatidylserine binding"/>
    <property type="evidence" value="ECO:0007669"/>
    <property type="project" value="TreeGrafter"/>
</dbReference>
<dbReference type="OrthoDB" id="37886at2759"/>
<dbReference type="Proteomes" id="UP001107558">
    <property type="component" value="Chromosome 1"/>
</dbReference>
<gene>
    <name evidence="7" type="ORF">PVAND_012344</name>
</gene>
<dbReference type="PRINTS" id="PR00196">
    <property type="entry name" value="ANNEXIN"/>
</dbReference>
<dbReference type="InterPro" id="IPR001464">
    <property type="entry name" value="Annexin"/>
</dbReference>
<comment type="caution">
    <text evidence="7">The sequence shown here is derived from an EMBL/GenBank/DDBJ whole genome shotgun (WGS) entry which is preliminary data.</text>
</comment>
<dbReference type="EMBL" id="JADBJN010000001">
    <property type="protein sequence ID" value="KAG5683037.1"/>
    <property type="molecule type" value="Genomic_DNA"/>
</dbReference>
<dbReference type="GO" id="GO:0005886">
    <property type="term" value="C:plasma membrane"/>
    <property type="evidence" value="ECO:0007669"/>
    <property type="project" value="TreeGrafter"/>
</dbReference>
<dbReference type="GO" id="GO:0012506">
    <property type="term" value="C:vesicle membrane"/>
    <property type="evidence" value="ECO:0007669"/>
    <property type="project" value="TreeGrafter"/>
</dbReference>
<protein>
    <recommendedName>
        <fullName evidence="6">Annexin</fullName>
    </recommendedName>
</protein>
<evidence type="ECO:0000256" key="2">
    <source>
        <dbReference type="ARBA" id="ARBA00022737"/>
    </source>
</evidence>
<comment type="domain">
    <text evidence="6">A pair of annexin repeats may form one binding site for calcium and phospholipid.</text>
</comment>
<organism evidence="7 8">
    <name type="scientific">Polypedilum vanderplanki</name>
    <name type="common">Sleeping chironomid midge</name>
    <dbReference type="NCBI Taxonomy" id="319348"/>
    <lineage>
        <taxon>Eukaryota</taxon>
        <taxon>Metazoa</taxon>
        <taxon>Ecdysozoa</taxon>
        <taxon>Arthropoda</taxon>
        <taxon>Hexapoda</taxon>
        <taxon>Insecta</taxon>
        <taxon>Pterygota</taxon>
        <taxon>Neoptera</taxon>
        <taxon>Endopterygota</taxon>
        <taxon>Diptera</taxon>
        <taxon>Nematocera</taxon>
        <taxon>Chironomoidea</taxon>
        <taxon>Chironomidae</taxon>
        <taxon>Chironominae</taxon>
        <taxon>Polypedilum</taxon>
        <taxon>Polypedilum</taxon>
    </lineage>
</organism>
<dbReference type="InterPro" id="IPR018252">
    <property type="entry name" value="Annexin_repeat_CS"/>
</dbReference>
<evidence type="ECO:0000256" key="4">
    <source>
        <dbReference type="ARBA" id="ARBA00023216"/>
    </source>
</evidence>
<keyword evidence="2 6" id="KW-0677">Repeat</keyword>
<dbReference type="InterPro" id="IPR037104">
    <property type="entry name" value="Annexin_sf"/>
</dbReference>
<dbReference type="PANTHER" id="PTHR10502">
    <property type="entry name" value="ANNEXIN"/>
    <property type="match status" value="1"/>
</dbReference>
<dbReference type="InterPro" id="IPR018502">
    <property type="entry name" value="Annexin_repeat"/>
</dbReference>
<dbReference type="GO" id="GO:0005634">
    <property type="term" value="C:nucleus"/>
    <property type="evidence" value="ECO:0007669"/>
    <property type="project" value="TreeGrafter"/>
</dbReference>
<evidence type="ECO:0000256" key="5">
    <source>
        <dbReference type="ARBA" id="ARBA00023302"/>
    </source>
</evidence>
<keyword evidence="8" id="KW-1185">Reference proteome</keyword>
<dbReference type="GO" id="GO:0005509">
    <property type="term" value="F:calcium ion binding"/>
    <property type="evidence" value="ECO:0007669"/>
    <property type="project" value="InterPro"/>
</dbReference>
<accession>A0A9J6CM48</accession>
<dbReference type="GO" id="GO:0005737">
    <property type="term" value="C:cytoplasm"/>
    <property type="evidence" value="ECO:0007669"/>
    <property type="project" value="TreeGrafter"/>
</dbReference>
<dbReference type="Pfam" id="PF00191">
    <property type="entry name" value="Annexin"/>
    <property type="match status" value="4"/>
</dbReference>
<reference evidence="7" key="1">
    <citation type="submission" date="2021-03" db="EMBL/GenBank/DDBJ databases">
        <title>Chromosome level genome of the anhydrobiotic midge Polypedilum vanderplanki.</title>
        <authorList>
            <person name="Yoshida Y."/>
            <person name="Kikawada T."/>
            <person name="Gusev O."/>
        </authorList>
    </citation>
    <scope>NUCLEOTIDE SEQUENCE</scope>
    <source>
        <strain evidence="7">NIAS01</strain>
        <tissue evidence="7">Whole body or cell culture</tissue>
    </source>
</reference>
<sequence>MYPNQNVSMIGKKYKKFITLKKIIENSNQQPGYGYPPPQQMPMAQIGMPLQMHQQQFPMGFMQQPMSYQQMPGQMNMRMAQQFFVKKTRPTVKPVENFDASADAAILRKAMKGIGTDEKALISVICCRPNYQLIEIAKAFKTSYGKDLIDNVKSETSNNFQKVLIALIKPRWEFICEELQKGDAEALYEIMCTLTNEEIRQIKNVFQMKYKSDLESTLKKSTSGYMKRLMISLSSGGRDESMHTDIEKARTDALALKKAGVDRLGTDEAEFIRVLCLRNFEQLKLVCQEYEKLRGKSLEKDIKSEFSGDIQDSLLAIVRYANNQSAFFAKCLYKSMKGIGTNDSRLIRVCVLRAEIDMMDIKDEFLKIEGKTLKSFIEGDTSGDYRRALLTLCGELY</sequence>
<dbReference type="PANTHER" id="PTHR10502:SF102">
    <property type="entry name" value="ANNEXIN B11"/>
    <property type="match status" value="1"/>
</dbReference>
<keyword evidence="3 6" id="KW-0106">Calcium</keyword>
<evidence type="ECO:0000313" key="8">
    <source>
        <dbReference type="Proteomes" id="UP001107558"/>
    </source>
</evidence>
<comment type="similarity">
    <text evidence="1 6">Belongs to the annexin family.</text>
</comment>
<dbReference type="FunFam" id="1.10.220.10:FF:000004">
    <property type="entry name" value="Annexin"/>
    <property type="match status" value="1"/>
</dbReference>
<evidence type="ECO:0000256" key="3">
    <source>
        <dbReference type="ARBA" id="ARBA00022837"/>
    </source>
</evidence>
<dbReference type="PROSITE" id="PS00223">
    <property type="entry name" value="ANNEXIN_1"/>
    <property type="match status" value="1"/>
</dbReference>
<dbReference type="Gene3D" id="1.10.220.10">
    <property type="entry name" value="Annexin"/>
    <property type="match status" value="4"/>
</dbReference>
<dbReference type="SUPFAM" id="SSF47874">
    <property type="entry name" value="Annexin"/>
    <property type="match status" value="1"/>
</dbReference>
<keyword evidence="5 6" id="KW-0111">Calcium/phospholipid-binding</keyword>
<dbReference type="FunFam" id="1.10.220.10:FF:000001">
    <property type="entry name" value="Annexin"/>
    <property type="match status" value="1"/>
</dbReference>
<evidence type="ECO:0000256" key="6">
    <source>
        <dbReference type="RuleBase" id="RU003540"/>
    </source>
</evidence>
<dbReference type="FunFam" id="1.10.220.10:FF:000002">
    <property type="entry name" value="Annexin"/>
    <property type="match status" value="1"/>
</dbReference>
<evidence type="ECO:0000256" key="1">
    <source>
        <dbReference type="ARBA" id="ARBA00007831"/>
    </source>
</evidence>
<dbReference type="GO" id="GO:0005544">
    <property type="term" value="F:calcium-dependent phospholipid binding"/>
    <property type="evidence" value="ECO:0007669"/>
    <property type="project" value="UniProtKB-KW"/>
</dbReference>
<dbReference type="AlphaFoldDB" id="A0A9J6CM48"/>
<name>A0A9J6CM48_POLVA</name>
<dbReference type="SMART" id="SM00335">
    <property type="entry name" value="ANX"/>
    <property type="match status" value="4"/>
</dbReference>
<dbReference type="PROSITE" id="PS51897">
    <property type="entry name" value="ANNEXIN_2"/>
    <property type="match status" value="3"/>
</dbReference>
<keyword evidence="4 6" id="KW-0041">Annexin</keyword>
<evidence type="ECO:0000313" key="7">
    <source>
        <dbReference type="EMBL" id="KAG5683037.1"/>
    </source>
</evidence>
<proteinExistence type="inferred from homology"/>